<protein>
    <submittedName>
        <fullName evidence="1">Uncharacterized protein</fullName>
    </submittedName>
</protein>
<dbReference type="Proteomes" id="UP000035740">
    <property type="component" value="Unassembled WGS sequence"/>
</dbReference>
<reference evidence="1 2" key="1">
    <citation type="journal article" date="2014" name="Nature">
        <title>The genome of the recently domesticated crop plant sugar beet (Beta vulgaris).</title>
        <authorList>
            <person name="Dohm J.C."/>
            <person name="Minoche A.E."/>
            <person name="Holtgrawe D."/>
            <person name="Capella-Gutierrez S."/>
            <person name="Zakrzewski F."/>
            <person name="Tafer H."/>
            <person name="Rupp O."/>
            <person name="Sorensen T.R."/>
            <person name="Stracke R."/>
            <person name="Reinhardt R."/>
            <person name="Goesmann A."/>
            <person name="Kraft T."/>
            <person name="Schulz B."/>
            <person name="Stadler P.F."/>
            <person name="Schmidt T."/>
            <person name="Gabaldon T."/>
            <person name="Lehrach H."/>
            <person name="Weisshaar B."/>
            <person name="Himmelbauer H."/>
        </authorList>
    </citation>
    <scope>NUCLEOTIDE SEQUENCE [LARGE SCALE GENOMIC DNA]</scope>
    <source>
        <tissue evidence="1">Taproot</tissue>
    </source>
</reference>
<dbReference type="PANTHER" id="PTHR34197:SF2">
    <property type="entry name" value="OS04G0591300 PROTEIN"/>
    <property type="match status" value="1"/>
</dbReference>
<dbReference type="Pfam" id="PF05340">
    <property type="entry name" value="DUF740"/>
    <property type="match status" value="1"/>
</dbReference>
<dbReference type="eggNOG" id="ENOG502S0S0">
    <property type="taxonomic scope" value="Eukaryota"/>
</dbReference>
<dbReference type="InterPro" id="IPR008004">
    <property type="entry name" value="OCTOPUS-like"/>
</dbReference>
<dbReference type="OMA" id="EEVWKCA"/>
<gene>
    <name evidence="1" type="ORF">BVRB_5g125740</name>
</gene>
<name>A0A0J8E3C9_BETVV</name>
<sequence length="183" mass="20877">MAFYAEEDQVWKCSLHPSKRRRTGVCPLCLKERLSELCPDCANVRPCLCCATTSSSSSTSSSFSLHISELGQISTLIDAEPPFRRSRSSAFPFFRSARFSTVDDKNSSEKLAGKSSIWSVIWWQKKPRREKMEAEMRRSKSVAVADNDVRSTKVKGWYFPSPMKVFRQSTSKFVHERSPLHRG</sequence>
<dbReference type="Gramene" id="KMS97605">
    <property type="protein sequence ID" value="KMS97605"/>
    <property type="gene ID" value="BVRB_5g125740"/>
</dbReference>
<dbReference type="KEGG" id="bvg:104908181"/>
<organism evidence="1 2">
    <name type="scientific">Beta vulgaris subsp. vulgaris</name>
    <name type="common">Beet</name>
    <dbReference type="NCBI Taxonomy" id="3555"/>
    <lineage>
        <taxon>Eukaryota</taxon>
        <taxon>Viridiplantae</taxon>
        <taxon>Streptophyta</taxon>
        <taxon>Embryophyta</taxon>
        <taxon>Tracheophyta</taxon>
        <taxon>Spermatophyta</taxon>
        <taxon>Magnoliopsida</taxon>
        <taxon>eudicotyledons</taxon>
        <taxon>Gunneridae</taxon>
        <taxon>Pentapetalae</taxon>
        <taxon>Caryophyllales</taxon>
        <taxon>Chenopodiaceae</taxon>
        <taxon>Betoideae</taxon>
        <taxon>Beta</taxon>
    </lineage>
</organism>
<dbReference type="AlphaFoldDB" id="A0A0J8E3C9"/>
<evidence type="ECO:0000313" key="2">
    <source>
        <dbReference type="Proteomes" id="UP000035740"/>
    </source>
</evidence>
<accession>A0A0J8E3C9</accession>
<proteinExistence type="predicted"/>
<dbReference type="EMBL" id="KQ090304">
    <property type="protein sequence ID" value="KMS97605.1"/>
    <property type="molecule type" value="Genomic_DNA"/>
</dbReference>
<dbReference type="PANTHER" id="PTHR34197">
    <property type="entry name" value="OS04G0591300 PROTEIN"/>
    <property type="match status" value="1"/>
</dbReference>
<keyword evidence="2" id="KW-1185">Reference proteome</keyword>
<dbReference type="OrthoDB" id="691764at2759"/>
<evidence type="ECO:0000313" key="1">
    <source>
        <dbReference type="EMBL" id="KMS97605.1"/>
    </source>
</evidence>